<dbReference type="GO" id="GO:0004197">
    <property type="term" value="F:cysteine-type endopeptidase activity"/>
    <property type="evidence" value="ECO:0007669"/>
    <property type="project" value="InterPro"/>
</dbReference>
<keyword evidence="4" id="KW-1185">Reference proteome</keyword>
<dbReference type="InterPro" id="IPR011600">
    <property type="entry name" value="Pept_C14_caspase"/>
</dbReference>
<evidence type="ECO:0000313" key="4">
    <source>
        <dbReference type="Proteomes" id="UP000658320"/>
    </source>
</evidence>
<name>A0A918CG64_9ACTN</name>
<protein>
    <recommendedName>
        <fullName evidence="2">Peptidase C14 caspase domain-containing protein</fullName>
    </recommendedName>
</protein>
<comment type="caution">
    <text evidence="3">The sequence shown here is derived from an EMBL/GenBank/DDBJ whole genome shotgun (WGS) entry which is preliminary data.</text>
</comment>
<sequence length="218" mass="23657">MTEQQTRGSRAVFFGVHAFSHFPELKGVSRNIPALRAQVTDPEVGVLPEANCVVLPAHSERGHVLDAVCQAAEEADDLLLVYYAGHGHYDRDGSLLLATEASSHTRRHHSVPYEAIREYVETSRARRKVVIVDCCYSGLALRMGQAPTPVSCSLFWLEHHTDGTAAGFSSGGAEAVLRPLLARADLSEDELRQARAFLPGEEPSDSLERPGSPADACV</sequence>
<evidence type="ECO:0000313" key="3">
    <source>
        <dbReference type="EMBL" id="GGR22076.1"/>
    </source>
</evidence>
<evidence type="ECO:0000259" key="2">
    <source>
        <dbReference type="Pfam" id="PF00656"/>
    </source>
</evidence>
<dbReference type="Pfam" id="PF00656">
    <property type="entry name" value="Peptidase_C14"/>
    <property type="match status" value="1"/>
</dbReference>
<gene>
    <name evidence="3" type="ORF">GCM10010251_42740</name>
</gene>
<reference evidence="3" key="1">
    <citation type="journal article" date="2014" name="Int. J. Syst. Evol. Microbiol.">
        <title>Complete genome sequence of Corynebacterium casei LMG S-19264T (=DSM 44701T), isolated from a smear-ripened cheese.</title>
        <authorList>
            <consortium name="US DOE Joint Genome Institute (JGI-PGF)"/>
            <person name="Walter F."/>
            <person name="Albersmeier A."/>
            <person name="Kalinowski J."/>
            <person name="Ruckert C."/>
        </authorList>
    </citation>
    <scope>NUCLEOTIDE SEQUENCE</scope>
    <source>
        <strain evidence="3">JCM 4346</strain>
    </source>
</reference>
<dbReference type="RefSeq" id="WP_189938891.1">
    <property type="nucleotide sequence ID" value="NZ_BMSX01000009.1"/>
</dbReference>
<proteinExistence type="predicted"/>
<accession>A0A918CG64</accession>
<dbReference type="EMBL" id="BMSX01000009">
    <property type="protein sequence ID" value="GGR22076.1"/>
    <property type="molecule type" value="Genomic_DNA"/>
</dbReference>
<dbReference type="Gene3D" id="3.40.50.1460">
    <property type="match status" value="1"/>
</dbReference>
<feature type="domain" description="Peptidase C14 caspase" evidence="2">
    <location>
        <begin position="10"/>
        <end position="138"/>
    </location>
</feature>
<feature type="region of interest" description="Disordered" evidence="1">
    <location>
        <begin position="197"/>
        <end position="218"/>
    </location>
</feature>
<dbReference type="Proteomes" id="UP000658320">
    <property type="component" value="Unassembled WGS sequence"/>
</dbReference>
<dbReference type="InterPro" id="IPR029030">
    <property type="entry name" value="Caspase-like_dom_sf"/>
</dbReference>
<dbReference type="SUPFAM" id="SSF52129">
    <property type="entry name" value="Caspase-like"/>
    <property type="match status" value="1"/>
</dbReference>
<reference evidence="3" key="2">
    <citation type="submission" date="2020-09" db="EMBL/GenBank/DDBJ databases">
        <authorList>
            <person name="Sun Q."/>
            <person name="Ohkuma M."/>
        </authorList>
    </citation>
    <scope>NUCLEOTIDE SEQUENCE</scope>
    <source>
        <strain evidence="3">JCM 4346</strain>
    </source>
</reference>
<dbReference type="AlphaFoldDB" id="A0A918CG64"/>
<dbReference type="GO" id="GO:0006508">
    <property type="term" value="P:proteolysis"/>
    <property type="evidence" value="ECO:0007669"/>
    <property type="project" value="InterPro"/>
</dbReference>
<organism evidence="3 4">
    <name type="scientific">Streptomyces aurantiogriseus</name>
    <dbReference type="NCBI Taxonomy" id="66870"/>
    <lineage>
        <taxon>Bacteria</taxon>
        <taxon>Bacillati</taxon>
        <taxon>Actinomycetota</taxon>
        <taxon>Actinomycetes</taxon>
        <taxon>Kitasatosporales</taxon>
        <taxon>Streptomycetaceae</taxon>
        <taxon>Streptomyces</taxon>
    </lineage>
</organism>
<dbReference type="NCBIfam" id="NF047832">
    <property type="entry name" value="caspase_w_EACC1"/>
    <property type="match status" value="1"/>
</dbReference>
<evidence type="ECO:0000256" key="1">
    <source>
        <dbReference type="SAM" id="MobiDB-lite"/>
    </source>
</evidence>